<feature type="chain" id="PRO_5009187311" evidence="2">
    <location>
        <begin position="23"/>
        <end position="514"/>
    </location>
</feature>
<keyword evidence="2" id="KW-0732">Signal</keyword>
<dbReference type="InterPro" id="IPR050253">
    <property type="entry name" value="Seed_Storage-Functional"/>
</dbReference>
<evidence type="ECO:0000259" key="3">
    <source>
        <dbReference type="SMART" id="SM00835"/>
    </source>
</evidence>
<dbReference type="CDD" id="cd02245">
    <property type="entry name" value="cupin_7S_vicilin-like_C"/>
    <property type="match status" value="1"/>
</dbReference>
<dbReference type="EMBL" id="LWDX02064645">
    <property type="protein sequence ID" value="OEL15976.1"/>
    <property type="molecule type" value="Genomic_DNA"/>
</dbReference>
<protein>
    <submittedName>
        <fullName evidence="4">Vicilin-like seed storage protein</fullName>
    </submittedName>
</protein>
<feature type="compositionally biased region" description="Basic and acidic residues" evidence="1">
    <location>
        <begin position="482"/>
        <end position="508"/>
    </location>
</feature>
<dbReference type="InterPro" id="IPR014710">
    <property type="entry name" value="RmlC-like_jellyroll"/>
</dbReference>
<feature type="compositionally biased region" description="Basic and acidic residues" evidence="1">
    <location>
        <begin position="249"/>
        <end position="261"/>
    </location>
</feature>
<comment type="caution">
    <text evidence="4">The sequence shown here is derived from an EMBL/GenBank/DDBJ whole genome shotgun (WGS) entry which is preliminary data.</text>
</comment>
<dbReference type="Proteomes" id="UP000095767">
    <property type="component" value="Unassembled WGS sequence"/>
</dbReference>
<gene>
    <name evidence="4" type="ORF">BAE44_0023007</name>
</gene>
<name>A0A1E5USW7_9POAL</name>
<evidence type="ECO:0000313" key="4">
    <source>
        <dbReference type="EMBL" id="OEL15976.1"/>
    </source>
</evidence>
<dbReference type="SMART" id="SM00835">
    <property type="entry name" value="Cupin_1"/>
    <property type="match status" value="2"/>
</dbReference>
<feature type="region of interest" description="Disordered" evidence="1">
    <location>
        <begin position="233"/>
        <end position="278"/>
    </location>
</feature>
<dbReference type="InterPro" id="IPR006045">
    <property type="entry name" value="Cupin_1"/>
</dbReference>
<dbReference type="PANTHER" id="PTHR31189">
    <property type="entry name" value="OS03G0336100 PROTEIN-RELATED"/>
    <property type="match status" value="1"/>
</dbReference>
<dbReference type="OrthoDB" id="2019862at2759"/>
<reference evidence="4 5" key="1">
    <citation type="submission" date="2016-09" db="EMBL/GenBank/DDBJ databases">
        <title>The draft genome of Dichanthelium oligosanthes: A C3 panicoid grass species.</title>
        <authorList>
            <person name="Studer A.J."/>
            <person name="Schnable J.C."/>
            <person name="Brutnell T.P."/>
        </authorList>
    </citation>
    <scope>NUCLEOTIDE SEQUENCE [LARGE SCALE GENOMIC DNA]</scope>
    <source>
        <strain evidence="5">cv. Kellogg 1175</strain>
        <tissue evidence="4">Leaf</tissue>
    </source>
</reference>
<feature type="signal peptide" evidence="2">
    <location>
        <begin position="1"/>
        <end position="22"/>
    </location>
</feature>
<dbReference type="PANTHER" id="PTHR31189:SF2">
    <property type="entry name" value="RMLC-LIKE CUPINS SUPERFAMILY PROTEIN"/>
    <property type="match status" value="1"/>
</dbReference>
<accession>A0A1E5USW7</accession>
<dbReference type="AlphaFoldDB" id="A0A1E5USW7"/>
<evidence type="ECO:0000313" key="5">
    <source>
        <dbReference type="Proteomes" id="UP000095767"/>
    </source>
</evidence>
<evidence type="ECO:0000256" key="1">
    <source>
        <dbReference type="SAM" id="MobiDB-lite"/>
    </source>
</evidence>
<dbReference type="InterPro" id="IPR011051">
    <property type="entry name" value="RmlC_Cupin_sf"/>
</dbReference>
<organism evidence="4 5">
    <name type="scientific">Dichanthelium oligosanthes</name>
    <dbReference type="NCBI Taxonomy" id="888268"/>
    <lineage>
        <taxon>Eukaryota</taxon>
        <taxon>Viridiplantae</taxon>
        <taxon>Streptophyta</taxon>
        <taxon>Embryophyta</taxon>
        <taxon>Tracheophyta</taxon>
        <taxon>Spermatophyta</taxon>
        <taxon>Magnoliopsida</taxon>
        <taxon>Liliopsida</taxon>
        <taxon>Poales</taxon>
        <taxon>Poaceae</taxon>
        <taxon>PACMAD clade</taxon>
        <taxon>Panicoideae</taxon>
        <taxon>Panicodae</taxon>
        <taxon>Paniceae</taxon>
        <taxon>Dichantheliinae</taxon>
        <taxon>Dichanthelium</taxon>
    </lineage>
</organism>
<evidence type="ECO:0000256" key="2">
    <source>
        <dbReference type="SAM" id="SignalP"/>
    </source>
</evidence>
<dbReference type="Gene3D" id="2.60.120.10">
    <property type="entry name" value="Jelly Rolls"/>
    <property type="match status" value="2"/>
</dbReference>
<feature type="domain" description="Cupin type-1" evidence="3">
    <location>
        <begin position="56"/>
        <end position="216"/>
    </location>
</feature>
<feature type="region of interest" description="Disordered" evidence="1">
    <location>
        <begin position="476"/>
        <end position="514"/>
    </location>
</feature>
<sequence>MDRVATMAPLLMLLLLASRCAAAAAPRHDREWGWEEGEGEWRPEEEAGKGKGRGLFVLDRLEKVVESEGGQVRVVRGQPWPPASFACREGLMHIGFITMEPKTLFVPQYLNSGIIVFVHRGEVKVGYIYKDELVERKLKMGNVLHIDAGSTFYMVNTGKGQRLQIICSIDASDSLGFGPPYQSFLLGGAGHPASVLAGFEPKTLAVAFNATYDELARVLLAQTRGPIVYYTAEPGGGEEEERGQGNGRDVQDRGARCREAGAWKPRGRGEEDEECGNDAQPMWSWRKLVNRFIGLGGAGTDRKAKKKGGAPKPYNLYDSEPGFRNTYGWTVAVDKHDYEPLKHSDIGVYLVNLTAGSMLAPHVNPRATEYGVVLGGEGKIQVVFPNGSLAMSAVVRAGDVFWIPRYFPFCQVAARGGPFEFFGFTTSARRNRPQFLVGASSVLRTMLGPEVAAGFGAREEEFRELVQAQEEALILPSFPGTGEREEHGKKGREEEEKGKGRREMEKPMVIEQVA</sequence>
<dbReference type="Pfam" id="PF00190">
    <property type="entry name" value="Cupin_1"/>
    <property type="match status" value="2"/>
</dbReference>
<dbReference type="STRING" id="888268.A0A1E5USW7"/>
<proteinExistence type="predicted"/>
<keyword evidence="5" id="KW-1185">Reference proteome</keyword>
<dbReference type="CDD" id="cd02244">
    <property type="entry name" value="cupin_7S_vicilin-like_N"/>
    <property type="match status" value="1"/>
</dbReference>
<dbReference type="SUPFAM" id="SSF51182">
    <property type="entry name" value="RmlC-like cupins"/>
    <property type="match status" value="1"/>
</dbReference>
<feature type="domain" description="Cupin type-1" evidence="3">
    <location>
        <begin position="314"/>
        <end position="463"/>
    </location>
</feature>